<dbReference type="Gene3D" id="3.30.40.10">
    <property type="entry name" value="Zinc/RING finger domain, C3HC4 (zinc finger)"/>
    <property type="match status" value="1"/>
</dbReference>
<evidence type="ECO:0000256" key="1">
    <source>
        <dbReference type="ARBA" id="ARBA00022723"/>
    </source>
</evidence>
<evidence type="ECO:0000313" key="7">
    <source>
        <dbReference type="Proteomes" id="UP000054560"/>
    </source>
</evidence>
<dbReference type="PROSITE" id="PS50089">
    <property type="entry name" value="ZF_RING_2"/>
    <property type="match status" value="1"/>
</dbReference>
<organism evidence="6 7">
    <name type="scientific">Sphaeroforma arctica JP610</name>
    <dbReference type="NCBI Taxonomy" id="667725"/>
    <lineage>
        <taxon>Eukaryota</taxon>
        <taxon>Ichthyosporea</taxon>
        <taxon>Ichthyophonida</taxon>
        <taxon>Sphaeroforma</taxon>
    </lineage>
</organism>
<dbReference type="Pfam" id="PF00097">
    <property type="entry name" value="zf-C3HC4"/>
    <property type="match status" value="1"/>
</dbReference>
<evidence type="ECO:0000256" key="2">
    <source>
        <dbReference type="ARBA" id="ARBA00022771"/>
    </source>
</evidence>
<dbReference type="Proteomes" id="UP000054560">
    <property type="component" value="Unassembled WGS sequence"/>
</dbReference>
<feature type="non-terminal residue" evidence="6">
    <location>
        <position position="88"/>
    </location>
</feature>
<feature type="domain" description="RING-type" evidence="5">
    <location>
        <begin position="21"/>
        <end position="59"/>
    </location>
</feature>
<dbReference type="InterPro" id="IPR013083">
    <property type="entry name" value="Znf_RING/FYVE/PHD"/>
</dbReference>
<keyword evidence="1" id="KW-0479">Metal-binding</keyword>
<dbReference type="InterPro" id="IPR017907">
    <property type="entry name" value="Znf_RING_CS"/>
</dbReference>
<reference evidence="6 7" key="1">
    <citation type="submission" date="2011-02" db="EMBL/GenBank/DDBJ databases">
        <title>The Genome Sequence of Sphaeroforma arctica JP610.</title>
        <authorList>
            <consortium name="The Broad Institute Genome Sequencing Platform"/>
            <person name="Russ C."/>
            <person name="Cuomo C."/>
            <person name="Young S.K."/>
            <person name="Zeng Q."/>
            <person name="Gargeya S."/>
            <person name="Alvarado L."/>
            <person name="Berlin A."/>
            <person name="Chapman S.B."/>
            <person name="Chen Z."/>
            <person name="Freedman E."/>
            <person name="Gellesch M."/>
            <person name="Goldberg J."/>
            <person name="Griggs A."/>
            <person name="Gujja S."/>
            <person name="Heilman E."/>
            <person name="Heiman D."/>
            <person name="Howarth C."/>
            <person name="Mehta T."/>
            <person name="Neiman D."/>
            <person name="Pearson M."/>
            <person name="Roberts A."/>
            <person name="Saif S."/>
            <person name="Shea T."/>
            <person name="Shenoy N."/>
            <person name="Sisk P."/>
            <person name="Stolte C."/>
            <person name="Sykes S."/>
            <person name="White J."/>
            <person name="Yandava C."/>
            <person name="Burger G."/>
            <person name="Gray M.W."/>
            <person name="Holland P.W.H."/>
            <person name="King N."/>
            <person name="Lang F.B.F."/>
            <person name="Roger A.J."/>
            <person name="Ruiz-Trillo I."/>
            <person name="Haas B."/>
            <person name="Nusbaum C."/>
            <person name="Birren B."/>
        </authorList>
    </citation>
    <scope>NUCLEOTIDE SEQUENCE [LARGE SCALE GENOMIC DNA]</scope>
    <source>
        <strain evidence="6 7">JP610</strain>
    </source>
</reference>
<dbReference type="PANTHER" id="PTHR46016:SF1">
    <property type="entry name" value="RING-TYPE DOMAIN-CONTAINING PROTEIN"/>
    <property type="match status" value="1"/>
</dbReference>
<accession>A0A0L0F746</accession>
<proteinExistence type="predicted"/>
<keyword evidence="2 4" id="KW-0863">Zinc-finger</keyword>
<dbReference type="AlphaFoldDB" id="A0A0L0F746"/>
<dbReference type="GeneID" id="25915545"/>
<dbReference type="OrthoDB" id="438726at2759"/>
<dbReference type="InterPro" id="IPR051438">
    <property type="entry name" value="RNF_E3_ubiq-protein_ligase"/>
</dbReference>
<dbReference type="InterPro" id="IPR001841">
    <property type="entry name" value="Znf_RING"/>
</dbReference>
<evidence type="ECO:0000256" key="3">
    <source>
        <dbReference type="ARBA" id="ARBA00022833"/>
    </source>
</evidence>
<dbReference type="RefSeq" id="XP_014146303.1">
    <property type="nucleotide sequence ID" value="XM_014290828.1"/>
</dbReference>
<dbReference type="GO" id="GO:0000209">
    <property type="term" value="P:protein polyubiquitination"/>
    <property type="evidence" value="ECO:0007669"/>
    <property type="project" value="TreeGrafter"/>
</dbReference>
<dbReference type="InterPro" id="IPR018957">
    <property type="entry name" value="Znf_C3HC4_RING-type"/>
</dbReference>
<dbReference type="GO" id="GO:0008270">
    <property type="term" value="F:zinc ion binding"/>
    <property type="evidence" value="ECO:0007669"/>
    <property type="project" value="UniProtKB-KW"/>
</dbReference>
<gene>
    <name evidence="6" type="ORF">SARC_15041</name>
</gene>
<dbReference type="SUPFAM" id="SSF57850">
    <property type="entry name" value="RING/U-box"/>
    <property type="match status" value="1"/>
</dbReference>
<keyword evidence="3" id="KW-0862">Zinc</keyword>
<dbReference type="GO" id="GO:0006511">
    <property type="term" value="P:ubiquitin-dependent protein catabolic process"/>
    <property type="evidence" value="ECO:0007669"/>
    <property type="project" value="TreeGrafter"/>
</dbReference>
<sequence>MFSRYKRNFVYTSTPEDDLTCSICSDAYSEPLDTKCGHTFCKDCLSTWMKRKKCCPLDNIHVSKKNLKITDSTVQDRLDELEIACVHC</sequence>
<evidence type="ECO:0000313" key="6">
    <source>
        <dbReference type="EMBL" id="KNC72401.1"/>
    </source>
</evidence>
<dbReference type="PANTHER" id="PTHR46016">
    <property type="entry name" value="ZINC FINGER, RING/FYVE/PHD-TYPE"/>
    <property type="match status" value="1"/>
</dbReference>
<dbReference type="PROSITE" id="PS00518">
    <property type="entry name" value="ZF_RING_1"/>
    <property type="match status" value="1"/>
</dbReference>
<dbReference type="GO" id="GO:0061630">
    <property type="term" value="F:ubiquitin protein ligase activity"/>
    <property type="evidence" value="ECO:0007669"/>
    <property type="project" value="TreeGrafter"/>
</dbReference>
<dbReference type="eggNOG" id="KOG0297">
    <property type="taxonomic scope" value="Eukaryota"/>
</dbReference>
<keyword evidence="7" id="KW-1185">Reference proteome</keyword>
<protein>
    <recommendedName>
        <fullName evidence="5">RING-type domain-containing protein</fullName>
    </recommendedName>
</protein>
<dbReference type="CDD" id="cd16637">
    <property type="entry name" value="mRING-HC-C3HC3D_LNX1-like"/>
    <property type="match status" value="1"/>
</dbReference>
<dbReference type="STRING" id="667725.A0A0L0F746"/>
<evidence type="ECO:0000259" key="5">
    <source>
        <dbReference type="PROSITE" id="PS50089"/>
    </source>
</evidence>
<dbReference type="SMART" id="SM00184">
    <property type="entry name" value="RING"/>
    <property type="match status" value="1"/>
</dbReference>
<evidence type="ECO:0000256" key="4">
    <source>
        <dbReference type="PROSITE-ProRule" id="PRU00175"/>
    </source>
</evidence>
<dbReference type="EMBL" id="KQ247111">
    <property type="protein sequence ID" value="KNC72401.1"/>
    <property type="molecule type" value="Genomic_DNA"/>
</dbReference>
<name>A0A0L0F746_9EUKA</name>